<comment type="caution">
    <text evidence="3">The sequence shown here is derived from an EMBL/GenBank/DDBJ whole genome shotgun (WGS) entry which is preliminary data.</text>
</comment>
<evidence type="ECO:0000313" key="4">
    <source>
        <dbReference type="Proteomes" id="UP001151699"/>
    </source>
</evidence>
<dbReference type="InterPro" id="IPR046359">
    <property type="entry name" value="Aftin-like"/>
</dbReference>
<dbReference type="InterPro" id="IPR029205">
    <property type="entry name" value="Clathrin-bd"/>
</dbReference>
<feature type="compositionally biased region" description="Polar residues" evidence="1">
    <location>
        <begin position="1"/>
        <end position="16"/>
    </location>
</feature>
<evidence type="ECO:0000259" key="2">
    <source>
        <dbReference type="Pfam" id="PF15045"/>
    </source>
</evidence>
<dbReference type="OrthoDB" id="10060229at2759"/>
<dbReference type="PANTHER" id="PTHR16156">
    <property type="entry name" value="AFTIPHILIN A-RELATED"/>
    <property type="match status" value="1"/>
</dbReference>
<organism evidence="3 4">
    <name type="scientific">Pseudolycoriella hygida</name>
    <dbReference type="NCBI Taxonomy" id="35572"/>
    <lineage>
        <taxon>Eukaryota</taxon>
        <taxon>Metazoa</taxon>
        <taxon>Ecdysozoa</taxon>
        <taxon>Arthropoda</taxon>
        <taxon>Hexapoda</taxon>
        <taxon>Insecta</taxon>
        <taxon>Pterygota</taxon>
        <taxon>Neoptera</taxon>
        <taxon>Endopterygota</taxon>
        <taxon>Diptera</taxon>
        <taxon>Nematocera</taxon>
        <taxon>Sciaroidea</taxon>
        <taxon>Sciaridae</taxon>
        <taxon>Pseudolycoriella</taxon>
    </lineage>
</organism>
<feature type="region of interest" description="Disordered" evidence="1">
    <location>
        <begin position="104"/>
        <end position="127"/>
    </location>
</feature>
<accession>A0A9Q0MW90</accession>
<name>A0A9Q0MW90_9DIPT</name>
<dbReference type="PANTHER" id="PTHR16156:SF10">
    <property type="entry name" value="AFTIPHILIN-RELATED"/>
    <property type="match status" value="1"/>
</dbReference>
<dbReference type="GO" id="GO:0032588">
    <property type="term" value="C:trans-Golgi network membrane"/>
    <property type="evidence" value="ECO:0007669"/>
    <property type="project" value="InterPro"/>
</dbReference>
<dbReference type="EMBL" id="WJQU01000003">
    <property type="protein sequence ID" value="KAJ6639127.1"/>
    <property type="molecule type" value="Genomic_DNA"/>
</dbReference>
<sequence length="959" mass="108577">MFSNYDSSSLPTSPIQGSFEKNPDDLPLEIPELPHVPHFSHIENEKSEDDRDLKDSLSNDMYLKDEPAQLLETVIDNDLNEISYSDIADTKSLQSDACSNLQSKNLTKNHTKLHNSDNSSNSNDIMSRSESLPSLVFSAESLNCDFNQLEDYDEFQPNHEDVESNLPSLKFDSISDTKSQSSDLEETNISAECENDEVRDARDTSVCDFKFEVNLTKSVVSAEQNVDEMMDDFVEYELEMHDDSVKDENKFAADFSQFEDFSNSNDQLRSVECLRESKIDTLDLQNTVTSDDLNVEDVDDEFGEFNDFNDFSQPQAYVSSSTSFTMNIEELSAKIKPLLDSLFPKSDSDSEDCSYCGLDLSNDTINILKDFENSKALDHQWSSSVGKSSLVTALGIDSRNILYGGKWNSSMPRFAANLGFSPLEPIKPNGTSGAISNSSVSSEIPAAQFDWNSSGLTNPLDASHAHTLLLDLEQLEVVANLDKIKLDSSTCSSTIPATSNRTNNSMSSPNNHYIHNCNTDGIGYQYNGDLYGNSWTYSCETNIKTLDTNTNNFGLFDQFLDIRVQEILHKSSSTENQPSRAELDWNSTKAESANITPTAVLGNIHTPLTKMNTKNFIDAAKKKKNGDSDIPIDNEIESVRTETDRVLFLFVSDLCSGKTESKLRVGKAINVFVRYGYLSISMKVISYNDTEQWLFKEPTNNVFRGVDGLAVTTEENEPGSFHGDFHMEFCDNRKQLFQAYFRDFTIERLDNPWQAFTGGWHLEVAARKLGINSSFIKGDFCYVLVRVSRFRETGRLSRPIPPNQLLYEDVSARIRNMTIGDTTSTVQFMNSFGTHYIDSYVTGNSLYQVFVYSKQNYKHIKERLKARGVAALSRLDLYNYFAPWYAEHLGQIRSASGNATIEAWAHKKLRLSYYLFTYEPEKREWFQEIIDNYLKLWESSVRRLLFVFKAPLKSETQVK</sequence>
<evidence type="ECO:0000313" key="3">
    <source>
        <dbReference type="EMBL" id="KAJ6639127.1"/>
    </source>
</evidence>
<keyword evidence="4" id="KW-1185">Reference proteome</keyword>
<reference evidence="3" key="1">
    <citation type="submission" date="2022-07" db="EMBL/GenBank/DDBJ databases">
        <authorList>
            <person name="Trinca V."/>
            <person name="Uliana J.V.C."/>
            <person name="Torres T.T."/>
            <person name="Ward R.J."/>
            <person name="Monesi N."/>
        </authorList>
    </citation>
    <scope>NUCLEOTIDE SEQUENCE</scope>
    <source>
        <strain evidence="3">HSMRA1968</strain>
        <tissue evidence="3">Whole embryos</tissue>
    </source>
</reference>
<feature type="non-terminal residue" evidence="3">
    <location>
        <position position="959"/>
    </location>
</feature>
<dbReference type="Proteomes" id="UP001151699">
    <property type="component" value="Chromosome X"/>
</dbReference>
<feature type="region of interest" description="Disordered" evidence="1">
    <location>
        <begin position="1"/>
        <end position="32"/>
    </location>
</feature>
<feature type="domain" description="Aftiphilin clathrin-binding box" evidence="2">
    <location>
        <begin position="366"/>
        <end position="429"/>
    </location>
</feature>
<dbReference type="GO" id="GO:0030121">
    <property type="term" value="C:AP-1 adaptor complex"/>
    <property type="evidence" value="ECO:0007669"/>
    <property type="project" value="TreeGrafter"/>
</dbReference>
<dbReference type="AlphaFoldDB" id="A0A9Q0MW90"/>
<protein>
    <submittedName>
        <fullName evidence="3">Torso-like protein</fullName>
    </submittedName>
</protein>
<evidence type="ECO:0000256" key="1">
    <source>
        <dbReference type="SAM" id="MobiDB-lite"/>
    </source>
</evidence>
<proteinExistence type="predicted"/>
<dbReference type="Pfam" id="PF15045">
    <property type="entry name" value="Clathrin_bdg"/>
    <property type="match status" value="1"/>
</dbReference>
<dbReference type="GO" id="GO:0030276">
    <property type="term" value="F:clathrin binding"/>
    <property type="evidence" value="ECO:0007669"/>
    <property type="project" value="InterPro"/>
</dbReference>
<gene>
    <name evidence="3" type="primary">tsl</name>
    <name evidence="3" type="ORF">Bhyg_11866</name>
</gene>